<protein>
    <submittedName>
        <fullName evidence="1">Uncharacterized protein</fullName>
    </submittedName>
</protein>
<evidence type="ECO:0000313" key="2">
    <source>
        <dbReference type="Proteomes" id="UP001333996"/>
    </source>
</evidence>
<reference evidence="1" key="1">
    <citation type="submission" date="2024-01" db="EMBL/GenBank/DDBJ databases">
        <title>First draft genome sequence data of TA4-1, the type strain of Gram-positive actinobacterium Streptomyces chiangmaiensis.</title>
        <authorList>
            <person name="Yasawong M."/>
            <person name="Nantapong N."/>
        </authorList>
    </citation>
    <scope>NUCLEOTIDE SEQUENCE</scope>
    <source>
        <strain evidence="1">TA4-1</strain>
    </source>
</reference>
<dbReference type="EMBL" id="JAYWVC010000064">
    <property type="protein sequence ID" value="MED7824177.1"/>
    <property type="molecule type" value="Genomic_DNA"/>
</dbReference>
<accession>A0ABU7FJ70</accession>
<gene>
    <name evidence="1" type="ORF">VXC91_19870</name>
</gene>
<sequence>MDSTTVHVSLDGKRIKTVPSRLNTADLVRLRADGARVAGPAPAGRAPGPLAARCPIEVARTVNACGVVGLAGQQITVGVPLAGRRVTLRLDGPLMQVVADGMLVRMPCPIPPQRRACISDAQLSPLPPQDAVRVGRKVSTRGSFQVCGQQVQVGMVHARTVVSVEVTDTTLHVFDQDGHRLRTVPRTTSLEVTRFKAYGTKNRTTG</sequence>
<dbReference type="Proteomes" id="UP001333996">
    <property type="component" value="Unassembled WGS sequence"/>
</dbReference>
<organism evidence="1 2">
    <name type="scientific">Streptomyces chiangmaiensis</name>
    <dbReference type="NCBI Taxonomy" id="766497"/>
    <lineage>
        <taxon>Bacteria</taxon>
        <taxon>Bacillati</taxon>
        <taxon>Actinomycetota</taxon>
        <taxon>Actinomycetes</taxon>
        <taxon>Kitasatosporales</taxon>
        <taxon>Streptomycetaceae</taxon>
        <taxon>Streptomyces</taxon>
    </lineage>
</organism>
<comment type="caution">
    <text evidence="1">The sequence shown here is derived from an EMBL/GenBank/DDBJ whole genome shotgun (WGS) entry which is preliminary data.</text>
</comment>
<dbReference type="RefSeq" id="WP_329508626.1">
    <property type="nucleotide sequence ID" value="NZ_BAAAYZ010000085.1"/>
</dbReference>
<name>A0ABU7FJ70_9ACTN</name>
<keyword evidence="2" id="KW-1185">Reference proteome</keyword>
<proteinExistence type="predicted"/>
<evidence type="ECO:0000313" key="1">
    <source>
        <dbReference type="EMBL" id="MED7824177.1"/>
    </source>
</evidence>